<accession>R7THU5</accession>
<evidence type="ECO:0000256" key="3">
    <source>
        <dbReference type="ARBA" id="ARBA00022553"/>
    </source>
</evidence>
<keyword evidence="8" id="KW-0206">Cytoskeleton</keyword>
<dbReference type="EMBL" id="AMQN01013034">
    <property type="status" value="NOT_ANNOTATED_CDS"/>
    <property type="molecule type" value="Genomic_DNA"/>
</dbReference>
<keyword evidence="14" id="KW-1185">Reference proteome</keyword>
<dbReference type="OMA" id="RICQVRW"/>
<dbReference type="InterPro" id="IPR000253">
    <property type="entry name" value="FHA_dom"/>
</dbReference>
<dbReference type="Pfam" id="PF00498">
    <property type="entry name" value="FHA"/>
    <property type="match status" value="1"/>
</dbReference>
<dbReference type="PANTHER" id="PTHR47117">
    <property type="entry name" value="STAR-RELATED LIPID TRANSFER PROTEIN 9"/>
    <property type="match status" value="1"/>
</dbReference>
<dbReference type="GO" id="GO:0005874">
    <property type="term" value="C:microtubule"/>
    <property type="evidence" value="ECO:0007669"/>
    <property type="project" value="UniProtKB-KW"/>
</dbReference>
<comment type="similarity">
    <text evidence="9 10">Belongs to the TRAFAC class myosin-kinesin ATPase superfamily. Kinesin family.</text>
</comment>
<feature type="non-terminal residue" evidence="12">
    <location>
        <position position="1"/>
    </location>
</feature>
<keyword evidence="5 9" id="KW-0067">ATP-binding</keyword>
<dbReference type="PANTHER" id="PTHR47117:SF6">
    <property type="entry name" value="KINESIN-LIKE PROTEIN KIF16B"/>
    <property type="match status" value="1"/>
</dbReference>
<dbReference type="HOGENOM" id="CLU_001485_2_3_1"/>
<evidence type="ECO:0000256" key="1">
    <source>
        <dbReference type="ARBA" id="ARBA00004245"/>
    </source>
</evidence>
<dbReference type="OrthoDB" id="3176171at2759"/>
<dbReference type="InterPro" id="IPR008984">
    <property type="entry name" value="SMAD_FHA_dom_sf"/>
</dbReference>
<dbReference type="InterPro" id="IPR036961">
    <property type="entry name" value="Kinesin_motor_dom_sf"/>
</dbReference>
<dbReference type="InterPro" id="IPR027417">
    <property type="entry name" value="P-loop_NTPase"/>
</dbReference>
<evidence type="ECO:0000256" key="2">
    <source>
        <dbReference type="ARBA" id="ARBA00022490"/>
    </source>
</evidence>
<name>R7THU5_CAPTE</name>
<evidence type="ECO:0000256" key="6">
    <source>
        <dbReference type="ARBA" id="ARBA00023054"/>
    </source>
</evidence>
<dbReference type="PRINTS" id="PR00380">
    <property type="entry name" value="KINESINHEAVY"/>
</dbReference>
<keyword evidence="2" id="KW-0963">Cytoplasm</keyword>
<dbReference type="InterPro" id="IPR019821">
    <property type="entry name" value="Kinesin_motor_CS"/>
</dbReference>
<evidence type="ECO:0000256" key="8">
    <source>
        <dbReference type="ARBA" id="ARBA00023212"/>
    </source>
</evidence>
<evidence type="ECO:0000256" key="10">
    <source>
        <dbReference type="RuleBase" id="RU000394"/>
    </source>
</evidence>
<evidence type="ECO:0000313" key="12">
    <source>
        <dbReference type="EMBL" id="ELT93052.1"/>
    </source>
</evidence>
<evidence type="ECO:0000256" key="7">
    <source>
        <dbReference type="ARBA" id="ARBA00023175"/>
    </source>
</evidence>
<gene>
    <name evidence="12" type="ORF">CAPTEDRAFT_105632</name>
</gene>
<dbReference type="Gene3D" id="3.40.850.10">
    <property type="entry name" value="Kinesin motor domain"/>
    <property type="match status" value="1"/>
</dbReference>
<comment type="subcellular location">
    <subcellularLocation>
        <location evidence="1">Cytoplasm</location>
        <location evidence="1">Cytoskeleton</location>
    </subcellularLocation>
</comment>
<keyword evidence="6" id="KW-0175">Coiled coil</keyword>
<evidence type="ECO:0000256" key="4">
    <source>
        <dbReference type="ARBA" id="ARBA00022741"/>
    </source>
</evidence>
<evidence type="ECO:0000313" key="13">
    <source>
        <dbReference type="EnsemblMetazoa" id="CapteP105632"/>
    </source>
</evidence>
<dbReference type="Proteomes" id="UP000014760">
    <property type="component" value="Unassembled WGS sequence"/>
</dbReference>
<dbReference type="GO" id="GO:0003777">
    <property type="term" value="F:microtubule motor activity"/>
    <property type="evidence" value="ECO:0007669"/>
    <property type="project" value="InterPro"/>
</dbReference>
<dbReference type="SUPFAM" id="SSF52540">
    <property type="entry name" value="P-loop containing nucleoside triphosphate hydrolases"/>
    <property type="match status" value="1"/>
</dbReference>
<dbReference type="Gene3D" id="2.60.200.20">
    <property type="match status" value="1"/>
</dbReference>
<keyword evidence="10" id="KW-0493">Microtubule</keyword>
<proteinExistence type="inferred from homology"/>
<dbReference type="InterPro" id="IPR001752">
    <property type="entry name" value="Kinesin_motor_dom"/>
</dbReference>
<organism evidence="12">
    <name type="scientific">Capitella teleta</name>
    <name type="common">Polychaete worm</name>
    <dbReference type="NCBI Taxonomy" id="283909"/>
    <lineage>
        <taxon>Eukaryota</taxon>
        <taxon>Metazoa</taxon>
        <taxon>Spiralia</taxon>
        <taxon>Lophotrochozoa</taxon>
        <taxon>Annelida</taxon>
        <taxon>Polychaeta</taxon>
        <taxon>Sedentaria</taxon>
        <taxon>Scolecida</taxon>
        <taxon>Capitellidae</taxon>
        <taxon>Capitella</taxon>
    </lineage>
</organism>
<keyword evidence="7 9" id="KW-0505">Motor protein</keyword>
<dbReference type="GO" id="GO:0005524">
    <property type="term" value="F:ATP binding"/>
    <property type="evidence" value="ECO:0007669"/>
    <property type="project" value="UniProtKB-UniRule"/>
</dbReference>
<feature type="binding site" evidence="9">
    <location>
        <begin position="53"/>
        <end position="60"/>
    </location>
    <ligand>
        <name>ATP</name>
        <dbReference type="ChEBI" id="CHEBI:30616"/>
    </ligand>
</feature>
<reference evidence="13" key="3">
    <citation type="submission" date="2015-06" db="UniProtKB">
        <authorList>
            <consortium name="EnsemblMetazoa"/>
        </authorList>
    </citation>
    <scope>IDENTIFICATION</scope>
</reference>
<dbReference type="GO" id="GO:0005737">
    <property type="term" value="C:cytoplasm"/>
    <property type="evidence" value="ECO:0007669"/>
    <property type="project" value="UniProtKB-ARBA"/>
</dbReference>
<evidence type="ECO:0000256" key="5">
    <source>
        <dbReference type="ARBA" id="ARBA00022840"/>
    </source>
</evidence>
<dbReference type="EnsemblMetazoa" id="CapteT105632">
    <property type="protein sequence ID" value="CapteP105632"/>
    <property type="gene ID" value="CapteG105632"/>
</dbReference>
<dbReference type="AlphaFoldDB" id="R7THU5"/>
<dbReference type="Pfam" id="PF00225">
    <property type="entry name" value="Kinesin"/>
    <property type="match status" value="1"/>
</dbReference>
<dbReference type="GO" id="GO:0007018">
    <property type="term" value="P:microtubule-based movement"/>
    <property type="evidence" value="ECO:0007669"/>
    <property type="project" value="InterPro"/>
</dbReference>
<dbReference type="SUPFAM" id="SSF49879">
    <property type="entry name" value="SMAD/FHA domain"/>
    <property type="match status" value="1"/>
</dbReference>
<dbReference type="CDD" id="cd22708">
    <property type="entry name" value="FHA_KIF16"/>
    <property type="match status" value="1"/>
</dbReference>
<evidence type="ECO:0000256" key="9">
    <source>
        <dbReference type="PROSITE-ProRule" id="PRU00283"/>
    </source>
</evidence>
<evidence type="ECO:0000313" key="14">
    <source>
        <dbReference type="Proteomes" id="UP000014760"/>
    </source>
</evidence>
<dbReference type="FunFam" id="2.60.200.20:FF:000005">
    <property type="entry name" value="Kinesin family member 16B"/>
    <property type="match status" value="1"/>
</dbReference>
<dbReference type="PROSITE" id="PS00411">
    <property type="entry name" value="KINESIN_MOTOR_1"/>
    <property type="match status" value="1"/>
</dbReference>
<sequence length="560" mass="63103">RDRERLFNFDRVFWSVDPKSDDFASQEMVYGDLGAEVLASATEGYNACVFAYGPTGSGKTYTMMGLPGDEGLIPRICEGLFDRMKQVREVEFEEEIFSFEVSVSYFEIYNEKVRDLLPADDETKRDEKCSLKVREHPKDGPYVQGLKQRIVRDKQGVQELIDKGTENRTTAATHMHDRSSRSHAIFTINFTQAKLDEDLPSEIVSKINLVDLAGSERADPTTNYHRGRLKEGANINKSLVALGNVIQALGSPQGQERSTSVKTKALFIPYRDSVLTWLLKDSLGGNARTIMIATISPSSLRYNETINTLRYARRAKNIVNRPCVNEDPNVSLIRELRAEIVRLRGMLSSHWGSTMSLSDSSSNVVEKLEEHENMVCELTKTFFGKWQDSQFGLMQPLRAFDRSQSLGVIVDTQLPHLLCMDDDILSTGIMLYYLQEGTTSIGTEDAALPQDIVLSGSDVAAEHCYIEHDVRGDVTLYPCTDGAPITVNDRDVALPVRLSQGDILHLGKGNMFRFNHPQEAAKLRERRRVRNHGNRAIIPSPHTGNCFMYFFNVNYVHLET</sequence>
<dbReference type="SMART" id="SM00129">
    <property type="entry name" value="KISc"/>
    <property type="match status" value="1"/>
</dbReference>
<dbReference type="EMBL" id="KB309911">
    <property type="protein sequence ID" value="ELT93052.1"/>
    <property type="molecule type" value="Genomic_DNA"/>
</dbReference>
<protein>
    <recommendedName>
        <fullName evidence="10">Kinesin-like protein</fullName>
    </recommendedName>
</protein>
<dbReference type="FunFam" id="3.40.850.10:FF:000021">
    <property type="entry name" value="kinesin-like protein KIF16B isoform X1"/>
    <property type="match status" value="1"/>
</dbReference>
<keyword evidence="3" id="KW-0597">Phosphoprotein</keyword>
<dbReference type="PROSITE" id="PS50067">
    <property type="entry name" value="KINESIN_MOTOR_2"/>
    <property type="match status" value="1"/>
</dbReference>
<reference evidence="12 14" key="2">
    <citation type="journal article" date="2013" name="Nature">
        <title>Insights into bilaterian evolution from three spiralian genomes.</title>
        <authorList>
            <person name="Simakov O."/>
            <person name="Marletaz F."/>
            <person name="Cho S.J."/>
            <person name="Edsinger-Gonzales E."/>
            <person name="Havlak P."/>
            <person name="Hellsten U."/>
            <person name="Kuo D.H."/>
            <person name="Larsson T."/>
            <person name="Lv J."/>
            <person name="Arendt D."/>
            <person name="Savage R."/>
            <person name="Osoegawa K."/>
            <person name="de Jong P."/>
            <person name="Grimwood J."/>
            <person name="Chapman J.A."/>
            <person name="Shapiro H."/>
            <person name="Aerts A."/>
            <person name="Otillar R.P."/>
            <person name="Terry A.Y."/>
            <person name="Boore J.L."/>
            <person name="Grigoriev I.V."/>
            <person name="Lindberg D.R."/>
            <person name="Seaver E.C."/>
            <person name="Weisblat D.A."/>
            <person name="Putnam N.H."/>
            <person name="Rokhsar D.S."/>
        </authorList>
    </citation>
    <scope>NUCLEOTIDE SEQUENCE</scope>
    <source>
        <strain evidence="12 14">I ESC-2004</strain>
    </source>
</reference>
<keyword evidence="4 9" id="KW-0547">Nucleotide-binding</keyword>
<evidence type="ECO:0000259" key="11">
    <source>
        <dbReference type="PROSITE" id="PS50067"/>
    </source>
</evidence>
<reference evidence="14" key="1">
    <citation type="submission" date="2012-12" db="EMBL/GenBank/DDBJ databases">
        <authorList>
            <person name="Hellsten U."/>
            <person name="Grimwood J."/>
            <person name="Chapman J.A."/>
            <person name="Shapiro H."/>
            <person name="Aerts A."/>
            <person name="Otillar R.P."/>
            <person name="Terry A.Y."/>
            <person name="Boore J.L."/>
            <person name="Simakov O."/>
            <person name="Marletaz F."/>
            <person name="Cho S.-J."/>
            <person name="Edsinger-Gonzales E."/>
            <person name="Havlak P."/>
            <person name="Kuo D.-H."/>
            <person name="Larsson T."/>
            <person name="Lv J."/>
            <person name="Arendt D."/>
            <person name="Savage R."/>
            <person name="Osoegawa K."/>
            <person name="de Jong P."/>
            <person name="Lindberg D.R."/>
            <person name="Seaver E.C."/>
            <person name="Weisblat D.A."/>
            <person name="Putnam N.H."/>
            <person name="Grigoriev I.V."/>
            <person name="Rokhsar D.S."/>
        </authorList>
    </citation>
    <scope>NUCLEOTIDE SEQUENCE</scope>
    <source>
        <strain evidence="14">I ESC-2004</strain>
    </source>
</reference>
<dbReference type="GO" id="GO:0008017">
    <property type="term" value="F:microtubule binding"/>
    <property type="evidence" value="ECO:0007669"/>
    <property type="project" value="InterPro"/>
</dbReference>
<feature type="domain" description="Kinesin motor" evidence="11">
    <location>
        <begin position="1"/>
        <end position="318"/>
    </location>
</feature>
<dbReference type="STRING" id="283909.R7THU5"/>